<reference evidence="3" key="1">
    <citation type="submission" date="2015-11" db="EMBL/GenBank/DDBJ databases">
        <title>De novo transcriptome assembly of four potential Pierce s Disease insect vectors from Arizona vineyards.</title>
        <authorList>
            <person name="Tassone E.E."/>
        </authorList>
    </citation>
    <scope>NUCLEOTIDE SEQUENCE</scope>
</reference>
<gene>
    <name evidence="3" type="ORF">g.8401</name>
</gene>
<keyword evidence="2" id="KW-1133">Transmembrane helix</keyword>
<evidence type="ECO:0000256" key="1">
    <source>
        <dbReference type="SAM" id="MobiDB-lite"/>
    </source>
</evidence>
<dbReference type="AlphaFoldDB" id="A0A1B6H648"/>
<feature type="transmembrane region" description="Helical" evidence="2">
    <location>
        <begin position="21"/>
        <end position="40"/>
    </location>
</feature>
<accession>A0A1B6H648</accession>
<keyword evidence="2" id="KW-0472">Membrane</keyword>
<proteinExistence type="predicted"/>
<feature type="compositionally biased region" description="Gly residues" evidence="1">
    <location>
        <begin position="73"/>
        <end position="105"/>
    </location>
</feature>
<evidence type="ECO:0000313" key="3">
    <source>
        <dbReference type="EMBL" id="JAS70034.1"/>
    </source>
</evidence>
<protein>
    <submittedName>
        <fullName evidence="3">Uncharacterized protein</fullName>
    </submittedName>
</protein>
<sequence>QELLLSALGVRRRGIAGAMNIRVSVALALLMLLYAITAWGQNNGPRNMGSGRRGDVLNTGDVDEQIAFNIDNTGGGSSNGRGGNVGGGGSVGGGGHGGGDAGGVDGGGLKAPQDCDTIMKVCQCGGGGTKGGGSMGGSKSGKRPFTGQNGDEDNNPPDYVVNNYQTYSPLY</sequence>
<name>A0A1B6H648_9HEMI</name>
<feature type="region of interest" description="Disordered" evidence="1">
    <location>
        <begin position="68"/>
        <end position="105"/>
    </location>
</feature>
<dbReference type="EMBL" id="GECU01037672">
    <property type="protein sequence ID" value="JAS70034.1"/>
    <property type="molecule type" value="Transcribed_RNA"/>
</dbReference>
<feature type="region of interest" description="Disordered" evidence="1">
    <location>
        <begin position="129"/>
        <end position="171"/>
    </location>
</feature>
<evidence type="ECO:0000256" key="2">
    <source>
        <dbReference type="SAM" id="Phobius"/>
    </source>
</evidence>
<feature type="compositionally biased region" description="Polar residues" evidence="1">
    <location>
        <begin position="162"/>
        <end position="171"/>
    </location>
</feature>
<keyword evidence="2" id="KW-0812">Transmembrane</keyword>
<feature type="compositionally biased region" description="Gly residues" evidence="1">
    <location>
        <begin position="129"/>
        <end position="139"/>
    </location>
</feature>
<feature type="non-terminal residue" evidence="3">
    <location>
        <position position="1"/>
    </location>
</feature>
<organism evidence="3">
    <name type="scientific">Homalodisca liturata</name>
    <dbReference type="NCBI Taxonomy" id="320908"/>
    <lineage>
        <taxon>Eukaryota</taxon>
        <taxon>Metazoa</taxon>
        <taxon>Ecdysozoa</taxon>
        <taxon>Arthropoda</taxon>
        <taxon>Hexapoda</taxon>
        <taxon>Insecta</taxon>
        <taxon>Pterygota</taxon>
        <taxon>Neoptera</taxon>
        <taxon>Paraneoptera</taxon>
        <taxon>Hemiptera</taxon>
        <taxon>Auchenorrhyncha</taxon>
        <taxon>Membracoidea</taxon>
        <taxon>Cicadellidae</taxon>
        <taxon>Cicadellinae</taxon>
        <taxon>Proconiini</taxon>
        <taxon>Homalodisca</taxon>
    </lineage>
</organism>